<evidence type="ECO:0000313" key="2">
    <source>
        <dbReference type="Proteomes" id="UP001220610"/>
    </source>
</evidence>
<proteinExistence type="predicted"/>
<sequence>MPTISALKTFLDQATIPIAQKRERTFLDISGFPHYELVISNWYAYFLKDDEDHGMGGLLIVSLLELINEKIPTGFSVQQYQVYTEVSTINQKRIDILINGAGMDEGKYIIIENKVYHWLHNDLQEYWDHCPAKPSMKVGIVLSLTPASIAPALSGKFINILHIDLIERLWSKASSISTSRYLFDFANAIKNLYKDFQMNDEIQFYFNNLEACNKIYDIGDKAYEYIADQIRISGEKLGLRSDRKGDYYRCLYDPLLPAVYYTVTFEKTFEKNKCIFIILELWKEGLALLPRIDREVGSKAVARGLTIGVREHKGLWKHFALREYPITMDDLHNLSTVVETYIKRDLEATYLDIKNILQEHATN</sequence>
<dbReference type="Proteomes" id="UP001220610">
    <property type="component" value="Chromosome"/>
</dbReference>
<dbReference type="Pfam" id="PF14281">
    <property type="entry name" value="PDDEXK_4"/>
    <property type="match status" value="1"/>
</dbReference>
<evidence type="ECO:0000313" key="1">
    <source>
        <dbReference type="EMBL" id="WEK35562.1"/>
    </source>
</evidence>
<protein>
    <submittedName>
        <fullName evidence="1">PD-(D/E)XK nuclease family protein</fullName>
    </submittedName>
</protein>
<dbReference type="InterPro" id="IPR029470">
    <property type="entry name" value="PDDEXK_4"/>
</dbReference>
<name>A0AAJ5WRW4_9BACT</name>
<reference evidence="1" key="1">
    <citation type="submission" date="2023-03" db="EMBL/GenBank/DDBJ databases">
        <title>Andean soil-derived lignocellulolytic bacterial consortium as a source of novel taxa and putative plastic-active enzymes.</title>
        <authorList>
            <person name="Diaz-Garcia L."/>
            <person name="Chuvochina M."/>
            <person name="Feuerriegel G."/>
            <person name="Bunk B."/>
            <person name="Sproer C."/>
            <person name="Streit W.R."/>
            <person name="Rodriguez L.M."/>
            <person name="Overmann J."/>
            <person name="Jimenez D.J."/>
        </authorList>
    </citation>
    <scope>NUCLEOTIDE SEQUENCE</scope>
    <source>
        <strain evidence="1">MAG 7</strain>
    </source>
</reference>
<dbReference type="AlphaFoldDB" id="A0AAJ5WRW4"/>
<gene>
    <name evidence="1" type="ORF">P0Y53_24015</name>
</gene>
<organism evidence="1 2">
    <name type="scientific">Candidatus Pseudobacter hemicellulosilyticus</name>
    <dbReference type="NCBI Taxonomy" id="3121375"/>
    <lineage>
        <taxon>Bacteria</taxon>
        <taxon>Pseudomonadati</taxon>
        <taxon>Bacteroidota</taxon>
        <taxon>Chitinophagia</taxon>
        <taxon>Chitinophagales</taxon>
        <taxon>Chitinophagaceae</taxon>
        <taxon>Pseudobacter</taxon>
    </lineage>
</organism>
<accession>A0AAJ5WRW4</accession>
<dbReference type="EMBL" id="CP119311">
    <property type="protein sequence ID" value="WEK35562.1"/>
    <property type="molecule type" value="Genomic_DNA"/>
</dbReference>